<feature type="compositionally biased region" description="Polar residues" evidence="18">
    <location>
        <begin position="863"/>
        <end position="886"/>
    </location>
</feature>
<feature type="binding site" evidence="17">
    <location>
        <position position="370"/>
    </location>
    <ligand>
        <name>Mg(2+)</name>
        <dbReference type="ChEBI" id="CHEBI:18420"/>
        <label>1</label>
    </ligand>
</feature>
<keyword evidence="22" id="KW-1185">Reference proteome</keyword>
<dbReference type="Pfam" id="PF16727">
    <property type="entry name" value="REV1_C"/>
    <property type="match status" value="1"/>
</dbReference>
<dbReference type="InterPro" id="IPR025527">
    <property type="entry name" value="HUWE1/Rev1_UBM"/>
</dbReference>
<evidence type="ECO:0000259" key="20">
    <source>
        <dbReference type="PROSITE" id="PS50173"/>
    </source>
</evidence>
<dbReference type="GO" id="GO:0005739">
    <property type="term" value="C:mitochondrion"/>
    <property type="evidence" value="ECO:0007669"/>
    <property type="project" value="UniProtKB-SubCell"/>
</dbReference>
<dbReference type="InterPro" id="IPR036420">
    <property type="entry name" value="BRCT_dom_sf"/>
</dbReference>
<dbReference type="AlphaFoldDB" id="A0AAE0IRL6"/>
<evidence type="ECO:0000256" key="13">
    <source>
        <dbReference type="ARBA" id="ARBA00023204"/>
    </source>
</evidence>
<dbReference type="PANTHER" id="PTHR45990">
    <property type="entry name" value="DNA REPAIR PROTEIN REV1"/>
    <property type="match status" value="1"/>
</dbReference>
<dbReference type="Gene3D" id="6.10.250.1630">
    <property type="match status" value="1"/>
</dbReference>
<dbReference type="InterPro" id="IPR001126">
    <property type="entry name" value="UmuC"/>
</dbReference>
<dbReference type="SUPFAM" id="SSF100879">
    <property type="entry name" value="Lesion bypass DNA polymerase (Y-family), little finger domain"/>
    <property type="match status" value="1"/>
</dbReference>
<feature type="domain" description="BRCT" evidence="19">
    <location>
        <begin position="61"/>
        <end position="149"/>
    </location>
</feature>
<dbReference type="SUPFAM" id="SSF52113">
    <property type="entry name" value="BRCT domain"/>
    <property type="match status" value="1"/>
</dbReference>
<feature type="binding site" evidence="17">
    <location>
        <position position="466"/>
    </location>
    <ligand>
        <name>Mg(2+)</name>
        <dbReference type="ChEBI" id="CHEBI:18420"/>
        <label>1</label>
    </ligand>
</feature>
<dbReference type="InterPro" id="IPR012112">
    <property type="entry name" value="REV1"/>
</dbReference>
<dbReference type="GO" id="GO:0046872">
    <property type="term" value="F:metal ion binding"/>
    <property type="evidence" value="ECO:0007669"/>
    <property type="project" value="UniProtKB-KW"/>
</dbReference>
<dbReference type="SMART" id="SM00292">
    <property type="entry name" value="BRCT"/>
    <property type="match status" value="1"/>
</dbReference>
<dbReference type="FunFam" id="3.30.70.270:FF:000040">
    <property type="entry name" value="DNA repair protein REV1"/>
    <property type="match status" value="1"/>
</dbReference>
<dbReference type="EMBL" id="JAUEDM010000001">
    <property type="protein sequence ID" value="KAK3329712.1"/>
    <property type="molecule type" value="Genomic_DNA"/>
</dbReference>
<dbReference type="Gene3D" id="3.30.1490.100">
    <property type="entry name" value="DNA polymerase, Y-family, little finger domain"/>
    <property type="match status" value="1"/>
</dbReference>
<dbReference type="Gene3D" id="6.10.250.1490">
    <property type="match status" value="1"/>
</dbReference>
<dbReference type="Gene3D" id="3.40.50.10190">
    <property type="entry name" value="BRCT domain"/>
    <property type="match status" value="1"/>
</dbReference>
<keyword evidence="9 16" id="KW-0227">DNA damage</keyword>
<organism evidence="21 22">
    <name type="scientific">Apodospora peruviana</name>
    <dbReference type="NCBI Taxonomy" id="516989"/>
    <lineage>
        <taxon>Eukaryota</taxon>
        <taxon>Fungi</taxon>
        <taxon>Dikarya</taxon>
        <taxon>Ascomycota</taxon>
        <taxon>Pezizomycotina</taxon>
        <taxon>Sordariomycetes</taxon>
        <taxon>Sordariomycetidae</taxon>
        <taxon>Sordariales</taxon>
        <taxon>Lasiosphaeriaceae</taxon>
        <taxon>Apodospora</taxon>
    </lineage>
</organism>
<evidence type="ECO:0000313" key="21">
    <source>
        <dbReference type="EMBL" id="KAK3329712.1"/>
    </source>
</evidence>
<evidence type="ECO:0000256" key="14">
    <source>
        <dbReference type="ARBA" id="ARBA00023242"/>
    </source>
</evidence>
<keyword evidence="14 16" id="KW-0539">Nucleus</keyword>
<dbReference type="FunFam" id="3.30.1490.100:FF:000001">
    <property type="entry name" value="DNA repair protein REV1"/>
    <property type="match status" value="1"/>
</dbReference>
<dbReference type="InterPro" id="IPR043128">
    <property type="entry name" value="Rev_trsase/Diguanyl_cyclase"/>
</dbReference>
<evidence type="ECO:0000256" key="7">
    <source>
        <dbReference type="ARBA" id="ARBA00022695"/>
    </source>
</evidence>
<reference evidence="21" key="2">
    <citation type="submission" date="2023-06" db="EMBL/GenBank/DDBJ databases">
        <authorList>
            <consortium name="Lawrence Berkeley National Laboratory"/>
            <person name="Haridas S."/>
            <person name="Hensen N."/>
            <person name="Bonometti L."/>
            <person name="Westerberg I."/>
            <person name="Brannstrom I.O."/>
            <person name="Guillou S."/>
            <person name="Cros-Aarteil S."/>
            <person name="Calhoun S."/>
            <person name="Kuo A."/>
            <person name="Mondo S."/>
            <person name="Pangilinan J."/>
            <person name="Riley R."/>
            <person name="Labutti K."/>
            <person name="Andreopoulos B."/>
            <person name="Lipzen A."/>
            <person name="Chen C."/>
            <person name="Yanf M."/>
            <person name="Daum C."/>
            <person name="Ng V."/>
            <person name="Clum A."/>
            <person name="Steindorff A."/>
            <person name="Ohm R."/>
            <person name="Martin F."/>
            <person name="Silar P."/>
            <person name="Natvig D."/>
            <person name="Lalanne C."/>
            <person name="Gautier V."/>
            <person name="Ament-Velasquez S.L."/>
            <person name="Kruys A."/>
            <person name="Hutchinson M.I."/>
            <person name="Powell A.J."/>
            <person name="Barry K."/>
            <person name="Miller A.N."/>
            <person name="Grigoriev I.V."/>
            <person name="Debuchy R."/>
            <person name="Gladieux P."/>
            <person name="Thoren M.H."/>
            <person name="Johannesson H."/>
        </authorList>
    </citation>
    <scope>NUCLEOTIDE SEQUENCE</scope>
    <source>
        <strain evidence="21">CBS 118394</strain>
    </source>
</reference>
<dbReference type="InterPro" id="IPR043502">
    <property type="entry name" value="DNA/RNA_pol_sf"/>
</dbReference>
<feature type="binding site" evidence="17">
    <location>
        <position position="465"/>
    </location>
    <ligand>
        <name>Mg(2+)</name>
        <dbReference type="ChEBI" id="CHEBI:18420"/>
        <label>1</label>
    </ligand>
</feature>
<evidence type="ECO:0000256" key="11">
    <source>
        <dbReference type="ARBA" id="ARBA00023125"/>
    </source>
</evidence>
<dbReference type="GO" id="GO:0070987">
    <property type="term" value="P:error-free translesion synthesis"/>
    <property type="evidence" value="ECO:0007669"/>
    <property type="project" value="TreeGrafter"/>
</dbReference>
<dbReference type="PIRSF" id="PIRSF036573">
    <property type="entry name" value="REV1"/>
    <property type="match status" value="1"/>
</dbReference>
<feature type="compositionally biased region" description="Polar residues" evidence="18">
    <location>
        <begin position="241"/>
        <end position="250"/>
    </location>
</feature>
<keyword evidence="13 16" id="KW-0234">DNA repair</keyword>
<evidence type="ECO:0000256" key="2">
    <source>
        <dbReference type="ARBA" id="ARBA00004173"/>
    </source>
</evidence>
<name>A0AAE0IRL6_9PEZI</name>
<dbReference type="GO" id="GO:0006281">
    <property type="term" value="P:DNA repair"/>
    <property type="evidence" value="ECO:0007669"/>
    <property type="project" value="UniProtKB-KW"/>
</dbReference>
<dbReference type="GO" id="GO:0003684">
    <property type="term" value="F:damaged DNA binding"/>
    <property type="evidence" value="ECO:0007669"/>
    <property type="project" value="UniProtKB-UniRule"/>
</dbReference>
<dbReference type="GO" id="GO:0005634">
    <property type="term" value="C:nucleus"/>
    <property type="evidence" value="ECO:0007669"/>
    <property type="project" value="UniProtKB-SubCell"/>
</dbReference>
<dbReference type="PANTHER" id="PTHR45990:SF1">
    <property type="entry name" value="DNA REPAIR PROTEIN REV1"/>
    <property type="match status" value="1"/>
</dbReference>
<dbReference type="Gene3D" id="1.10.150.20">
    <property type="entry name" value="5' to 3' exonuclease, C-terminal subdomain"/>
    <property type="match status" value="1"/>
</dbReference>
<comment type="cofactor">
    <cofactor evidence="17">
        <name>Mg(2+)</name>
        <dbReference type="ChEBI" id="CHEBI:18420"/>
    </cofactor>
    <text evidence="17">Binds 2 magnesium ions.</text>
</comment>
<feature type="region of interest" description="Disordered" evidence="18">
    <location>
        <begin position="241"/>
        <end position="294"/>
    </location>
</feature>
<dbReference type="GO" id="GO:0003887">
    <property type="term" value="F:DNA-directed DNA polymerase activity"/>
    <property type="evidence" value="ECO:0007669"/>
    <property type="project" value="InterPro"/>
</dbReference>
<dbReference type="CDD" id="cd01701">
    <property type="entry name" value="PolY_Rev1"/>
    <property type="match status" value="1"/>
</dbReference>
<evidence type="ECO:0000256" key="9">
    <source>
        <dbReference type="ARBA" id="ARBA00022763"/>
    </source>
</evidence>
<evidence type="ECO:0000313" key="22">
    <source>
        <dbReference type="Proteomes" id="UP001283341"/>
    </source>
</evidence>
<dbReference type="GO" id="GO:0042276">
    <property type="term" value="P:error-prone translesion synthesis"/>
    <property type="evidence" value="ECO:0007669"/>
    <property type="project" value="InterPro"/>
</dbReference>
<reference evidence="21" key="1">
    <citation type="journal article" date="2023" name="Mol. Phylogenet. Evol.">
        <title>Genome-scale phylogeny and comparative genomics of the fungal order Sordariales.</title>
        <authorList>
            <person name="Hensen N."/>
            <person name="Bonometti L."/>
            <person name="Westerberg I."/>
            <person name="Brannstrom I.O."/>
            <person name="Guillou S."/>
            <person name="Cros-Aarteil S."/>
            <person name="Calhoun S."/>
            <person name="Haridas S."/>
            <person name="Kuo A."/>
            <person name="Mondo S."/>
            <person name="Pangilinan J."/>
            <person name="Riley R."/>
            <person name="LaButti K."/>
            <person name="Andreopoulos B."/>
            <person name="Lipzen A."/>
            <person name="Chen C."/>
            <person name="Yan M."/>
            <person name="Daum C."/>
            <person name="Ng V."/>
            <person name="Clum A."/>
            <person name="Steindorff A."/>
            <person name="Ohm R.A."/>
            <person name="Martin F."/>
            <person name="Silar P."/>
            <person name="Natvig D.O."/>
            <person name="Lalanne C."/>
            <person name="Gautier V."/>
            <person name="Ament-Velasquez S.L."/>
            <person name="Kruys A."/>
            <person name="Hutchinson M.I."/>
            <person name="Powell A.J."/>
            <person name="Barry K."/>
            <person name="Miller A.N."/>
            <person name="Grigoriev I.V."/>
            <person name="Debuchy R."/>
            <person name="Gladieux P."/>
            <person name="Hiltunen Thoren M."/>
            <person name="Johannesson H."/>
        </authorList>
    </citation>
    <scope>NUCLEOTIDE SEQUENCE</scope>
    <source>
        <strain evidence="21">CBS 118394</strain>
    </source>
</reference>
<evidence type="ECO:0000256" key="12">
    <source>
        <dbReference type="ARBA" id="ARBA00023128"/>
    </source>
</evidence>
<feature type="region of interest" description="Disordered" evidence="18">
    <location>
        <begin position="1032"/>
        <end position="1066"/>
    </location>
</feature>
<evidence type="ECO:0000256" key="6">
    <source>
        <dbReference type="ARBA" id="ARBA00022679"/>
    </source>
</evidence>
<comment type="function">
    <text evidence="15">Deoxycytidyl transferase involved in DNA repair. Transfers a dCMP residue from dCTP to the 3'-end of a DNA primer in a template-dependent reaction. May assist in the first step in the bypass of abasic lesions by the insertion of a nucleotide opposite the lesion. Required for normal induction of mutations by physical and chemical agents. Involved in mitochondrial DNA mutagenesis.</text>
</comment>
<dbReference type="InterPro" id="IPR001357">
    <property type="entry name" value="BRCT_dom"/>
</dbReference>
<dbReference type="InterPro" id="IPR038401">
    <property type="entry name" value="Rev1_C_sf"/>
</dbReference>
<evidence type="ECO:0000256" key="5">
    <source>
        <dbReference type="ARBA" id="ARBA00022634"/>
    </source>
</evidence>
<keyword evidence="11 16" id="KW-0238">DNA-binding</keyword>
<protein>
    <recommendedName>
        <fullName evidence="4 16">DNA repair protein REV1</fullName>
        <ecNumber evidence="16">2.7.7.-</ecNumber>
    </recommendedName>
</protein>
<gene>
    <name evidence="21" type="ORF">B0H66DRAFT_586180</name>
</gene>
<dbReference type="Proteomes" id="UP001283341">
    <property type="component" value="Unassembled WGS sequence"/>
</dbReference>
<dbReference type="Pfam" id="PF14377">
    <property type="entry name" value="UBM"/>
    <property type="match status" value="3"/>
</dbReference>
<evidence type="ECO:0000256" key="15">
    <source>
        <dbReference type="ARBA" id="ARBA00058985"/>
    </source>
</evidence>
<dbReference type="Pfam" id="PF00817">
    <property type="entry name" value="IMS"/>
    <property type="match status" value="1"/>
</dbReference>
<feature type="region of interest" description="Disordered" evidence="18">
    <location>
        <begin position="745"/>
        <end position="807"/>
    </location>
</feature>
<dbReference type="GO" id="GO:0017125">
    <property type="term" value="F:deoxycytidyl transferase activity"/>
    <property type="evidence" value="ECO:0007669"/>
    <property type="project" value="TreeGrafter"/>
</dbReference>
<evidence type="ECO:0000256" key="10">
    <source>
        <dbReference type="ARBA" id="ARBA00022842"/>
    </source>
</evidence>
<dbReference type="Gene3D" id="3.40.1170.60">
    <property type="match status" value="1"/>
</dbReference>
<dbReference type="FunFam" id="3.40.50.10190:FF:000011">
    <property type="entry name" value="DNA repair protein REV1"/>
    <property type="match status" value="1"/>
</dbReference>
<feature type="domain" description="UmuC" evidence="20">
    <location>
        <begin position="366"/>
        <end position="564"/>
    </location>
</feature>
<evidence type="ECO:0000259" key="19">
    <source>
        <dbReference type="PROSITE" id="PS50172"/>
    </source>
</evidence>
<dbReference type="Gene3D" id="3.30.70.270">
    <property type="match status" value="1"/>
</dbReference>
<feature type="compositionally biased region" description="Basic and acidic residues" evidence="18">
    <location>
        <begin position="277"/>
        <end position="294"/>
    </location>
</feature>
<sequence length="1185" mass="131015">MGSRLNKNSAAVRKRIEEHAFSDEAGEEYEGSEFGGFGDYFRRKKIKLQNLDVELRAAGGDKPQIFKGVVAHVSGYTQPPVHILHKDLVQHGAGFLQYLDSKTMATHIIASSMPPKKAIDFSKYRIVKPAWVTDSILAGKLLPWTDYRVLDEGPRQKTIRFEHGKMFSQSSQQSPRGYREQTDNSFYTSQFKSYTGAGSPFQPPSASKPGVVAPKSILPVEDMDVDLPLDDPVMLEASSDTVDGATNDQSVVPEANQEGSSHAEVSGPPTEASKSPAADRQRPTENPPKEKAMTSEEHNALLLADPHIRKASTANPDFLKQFYSESRLHHLSAWKAQLKSRMQTLAAERGPSYKSVKRKPGSRRYIMHVDFDSFFCAISLKRAPEYRDKPAVVAHGTGSGSEIASCNYPARKFGVKNGMWMKRAQELCPDLKILSYDFPGYEEASRQFYDCILEIGGVVQSVSIDEALVDISDIVLSAAVSKGVGVSEGSIWREQETADEIATNLRTQVKDKTDCHVSVGIGANILLAKVALRKAKPAGQYQIKPEEVLDILGELKVDDLPGVAYSIGGRLEEIGVKLVKDIRQTSKERLVSTLGPKTGEKLWEYARGIDRVEVGEQPIRKSVSADVNWGIRFISQEEAEEFVRNLALELEKRLLNEGVRGKHLTMKIMRRAMDAPLDPPKHLGHGKCDTFNKSVTFGVATNSGEQIGKEAVAILRSYKFSPGDLRGLGLQMTKLEPLRASNISMPEGSQKKLSFGNAAPPSAVKRANADPIDEDSGSERVRSKHSTPLEDVEEEDPITIDPLTPRKPKVHPALALSKANAADEKARTPLNITGTQFMIPTHPDPEVLAELPQDIRSKLLGQVQRTSATQSREASSAIKSRSNSPALTDELPSDVDPEVFNALPEDMKAEVLASYRQNKRPRGQSVLPQSPRKGRIIRPKEKTTPVKRGIKDLFGRAKEKERQHDTEAGLLQTNFAPDVRGRLRTDTNQNGGADDLIGLLEEDDYDQEFIDELPEDVRKEILDELRRKRLAQKSRLNYQAPPPKRRPPPAEDDAGRSRLPGGGGQQQMKLVFPAPPPKISFAKSSKTALQDVKEMVAAWHEQTRREGPHRADVVVLEKYLAKVIVEERDMDKARKFVKWLELTVEEQEGVEGTAGKVKWVAAVGAVKAAVQDAMKTRGLGPMDFG</sequence>
<keyword evidence="6 16" id="KW-0808">Transferase</keyword>
<dbReference type="InterPro" id="IPR017961">
    <property type="entry name" value="DNA_pol_Y-fam_little_finger"/>
</dbReference>
<dbReference type="Pfam" id="PF11799">
    <property type="entry name" value="IMS_C"/>
    <property type="match status" value="1"/>
</dbReference>
<dbReference type="EC" id="2.7.7.-" evidence="16"/>
<dbReference type="PROSITE" id="PS50172">
    <property type="entry name" value="BRCT"/>
    <property type="match status" value="1"/>
</dbReference>
<evidence type="ECO:0000256" key="3">
    <source>
        <dbReference type="ARBA" id="ARBA00010945"/>
    </source>
</evidence>
<evidence type="ECO:0000256" key="8">
    <source>
        <dbReference type="ARBA" id="ARBA00022723"/>
    </source>
</evidence>
<feature type="region of interest" description="Disordered" evidence="18">
    <location>
        <begin position="862"/>
        <end position="894"/>
    </location>
</feature>
<dbReference type="CDD" id="cd17719">
    <property type="entry name" value="BRCT_Rev1"/>
    <property type="match status" value="1"/>
</dbReference>
<comment type="similarity">
    <text evidence="3 16">Belongs to the DNA polymerase type-Y family.</text>
</comment>
<proteinExistence type="inferred from homology"/>
<keyword evidence="12" id="KW-0496">Mitochondrion</keyword>
<dbReference type="InterPro" id="IPR031991">
    <property type="entry name" value="Rev1_C"/>
</dbReference>
<evidence type="ECO:0000256" key="16">
    <source>
        <dbReference type="PIRNR" id="PIRNR036573"/>
    </source>
</evidence>
<dbReference type="Gene3D" id="1.20.58.1280">
    <property type="entry name" value="DNA repair protein Rev1, C-terminal domain"/>
    <property type="match status" value="1"/>
</dbReference>
<keyword evidence="8 17" id="KW-0479">Metal-binding</keyword>
<dbReference type="PROSITE" id="PS50173">
    <property type="entry name" value="UMUC"/>
    <property type="match status" value="1"/>
</dbReference>
<comment type="subcellular location">
    <subcellularLocation>
        <location evidence="2">Mitochondrion</location>
    </subcellularLocation>
    <subcellularLocation>
        <location evidence="1 16">Nucleus</location>
    </subcellularLocation>
</comment>
<dbReference type="SUPFAM" id="SSF56672">
    <property type="entry name" value="DNA/RNA polymerases"/>
    <property type="match status" value="1"/>
</dbReference>
<comment type="caution">
    <text evidence="21">The sequence shown here is derived from an EMBL/GenBank/DDBJ whole genome shotgun (WGS) entry which is preliminary data.</text>
</comment>
<dbReference type="Pfam" id="PF21999">
    <property type="entry name" value="IMS_HHH_1"/>
    <property type="match status" value="1"/>
</dbReference>
<dbReference type="InterPro" id="IPR036775">
    <property type="entry name" value="DNA_pol_Y-fam_lit_finger_sf"/>
</dbReference>
<evidence type="ECO:0000256" key="18">
    <source>
        <dbReference type="SAM" id="MobiDB-lite"/>
    </source>
</evidence>
<keyword evidence="5 16" id="KW-0237">DNA synthesis</keyword>
<evidence type="ECO:0000256" key="17">
    <source>
        <dbReference type="PIRSR" id="PIRSR036573-2"/>
    </source>
</evidence>
<evidence type="ECO:0000256" key="4">
    <source>
        <dbReference type="ARBA" id="ARBA00020399"/>
    </source>
</evidence>
<keyword evidence="7 16" id="KW-0548">Nucleotidyltransferase</keyword>
<accession>A0AAE0IRL6</accession>
<dbReference type="InterPro" id="IPR053848">
    <property type="entry name" value="IMS_HHH_1"/>
</dbReference>
<feature type="region of interest" description="Disordered" evidence="18">
    <location>
        <begin position="916"/>
        <end position="935"/>
    </location>
</feature>
<evidence type="ECO:0000256" key="1">
    <source>
        <dbReference type="ARBA" id="ARBA00004123"/>
    </source>
</evidence>
<keyword evidence="10 17" id="KW-0460">Magnesium</keyword>